<reference evidence="1 2" key="1">
    <citation type="submission" date="2017-02" db="EMBL/GenBank/DDBJ databases">
        <title>Complete genome sequences of Mycobacterium kansasii strains isolated from rhesus macaques.</title>
        <authorList>
            <person name="Panda A."/>
            <person name="Nagaraj S."/>
            <person name="Zhao X."/>
            <person name="Tettelin H."/>
            <person name="Detolla L.J."/>
        </authorList>
    </citation>
    <scope>NUCLEOTIDE SEQUENCE [LARGE SCALE GENOMIC DNA]</scope>
    <source>
        <strain evidence="1 2">11-3813</strain>
    </source>
</reference>
<dbReference type="Proteomes" id="UP000189229">
    <property type="component" value="Unassembled WGS sequence"/>
</dbReference>
<organism evidence="1 2">
    <name type="scientific">Mycobacterium kansasii</name>
    <dbReference type="NCBI Taxonomy" id="1768"/>
    <lineage>
        <taxon>Bacteria</taxon>
        <taxon>Bacillati</taxon>
        <taxon>Actinomycetota</taxon>
        <taxon>Actinomycetes</taxon>
        <taxon>Mycobacteriales</taxon>
        <taxon>Mycobacteriaceae</taxon>
        <taxon>Mycobacterium</taxon>
    </lineage>
</organism>
<gene>
    <name evidence="1" type="ORF">BZL30_3497</name>
</gene>
<dbReference type="AlphaFoldDB" id="A0A1V3XBS9"/>
<name>A0A1V3XBS9_MYCKA</name>
<accession>A0A1V3XBS9</accession>
<comment type="caution">
    <text evidence="1">The sequence shown here is derived from an EMBL/GenBank/DDBJ whole genome shotgun (WGS) entry which is preliminary data.</text>
</comment>
<proteinExistence type="predicted"/>
<evidence type="ECO:0000313" key="2">
    <source>
        <dbReference type="Proteomes" id="UP000189229"/>
    </source>
</evidence>
<protein>
    <submittedName>
        <fullName evidence="1">Uncharacterized protein</fullName>
    </submittedName>
</protein>
<dbReference type="EMBL" id="MVBM01000003">
    <property type="protein sequence ID" value="OOK76558.1"/>
    <property type="molecule type" value="Genomic_DNA"/>
</dbReference>
<evidence type="ECO:0000313" key="1">
    <source>
        <dbReference type="EMBL" id="OOK76558.1"/>
    </source>
</evidence>
<sequence>MVLLDYFGAVAFGGDDHPRFGAYLHDIGGYLISSGGLRRNESGFTILPLRSRSEAAAPGADILCADGIVGGRAQRTSLEANWGSAGRLLPQRRCGHATTSSIAGPGTTGTTLLEVVEK</sequence>